<evidence type="ECO:0000313" key="5">
    <source>
        <dbReference type="EMBL" id="HIY66120.1"/>
    </source>
</evidence>
<comment type="caution">
    <text evidence="5">The sequence shown here is derived from an EMBL/GenBank/DDBJ whole genome shotgun (WGS) entry which is preliminary data.</text>
</comment>
<gene>
    <name evidence="5" type="ORF">H9830_07570</name>
</gene>
<dbReference type="Gene3D" id="1.10.10.10">
    <property type="entry name" value="Winged helix-like DNA-binding domain superfamily/Winged helix DNA-binding domain"/>
    <property type="match status" value="1"/>
</dbReference>
<dbReference type="SMART" id="SM00345">
    <property type="entry name" value="HTH_GNTR"/>
    <property type="match status" value="1"/>
</dbReference>
<dbReference type="SUPFAM" id="SSF46785">
    <property type="entry name" value="Winged helix' DNA-binding domain"/>
    <property type="match status" value="1"/>
</dbReference>
<keyword evidence="1" id="KW-0805">Transcription regulation</keyword>
<dbReference type="Pfam" id="PF07729">
    <property type="entry name" value="FCD"/>
    <property type="match status" value="1"/>
</dbReference>
<dbReference type="InterPro" id="IPR000524">
    <property type="entry name" value="Tscrpt_reg_HTH_GntR"/>
</dbReference>
<sequence>MTTDTDQPPSAFSGGAMAPVSIADAAERHIRTLLFSGKLVAGQELRDTVIAAELGIARPTARTAVQRLVSEGLLVREPGHSARVRTVTAEDIEDLHSIRGFIESEAVRRIITEGREIGAVTEALQHFREAGDTWEAGPDADVAFHSAVVDAAGSPRLSRMFAAIAAEMRLMVALLRGRYTSLSELLEEHTSLLGALESKELAFALGVWSEHIEDARAFLMDAIESGAEGTTA</sequence>
<dbReference type="Proteomes" id="UP000824005">
    <property type="component" value="Unassembled WGS sequence"/>
</dbReference>
<reference evidence="5" key="2">
    <citation type="submission" date="2021-04" db="EMBL/GenBank/DDBJ databases">
        <authorList>
            <person name="Gilroy R."/>
        </authorList>
    </citation>
    <scope>NUCLEOTIDE SEQUENCE</scope>
    <source>
        <strain evidence="5">ChiGjej1B1-98</strain>
    </source>
</reference>
<dbReference type="PROSITE" id="PS50949">
    <property type="entry name" value="HTH_GNTR"/>
    <property type="match status" value="1"/>
</dbReference>
<name>A0A9D1YW66_9MICO</name>
<evidence type="ECO:0000259" key="4">
    <source>
        <dbReference type="PROSITE" id="PS50949"/>
    </source>
</evidence>
<dbReference type="EMBL" id="DXDC01000223">
    <property type="protein sequence ID" value="HIY66120.1"/>
    <property type="molecule type" value="Genomic_DNA"/>
</dbReference>
<reference evidence="5" key="1">
    <citation type="journal article" date="2021" name="PeerJ">
        <title>Extensive microbial diversity within the chicken gut microbiome revealed by metagenomics and culture.</title>
        <authorList>
            <person name="Gilroy R."/>
            <person name="Ravi A."/>
            <person name="Getino M."/>
            <person name="Pursley I."/>
            <person name="Horton D.L."/>
            <person name="Alikhan N.F."/>
            <person name="Baker D."/>
            <person name="Gharbi K."/>
            <person name="Hall N."/>
            <person name="Watson M."/>
            <person name="Adriaenssens E.M."/>
            <person name="Foster-Nyarko E."/>
            <person name="Jarju S."/>
            <person name="Secka A."/>
            <person name="Antonio M."/>
            <person name="Oren A."/>
            <person name="Chaudhuri R.R."/>
            <person name="La Ragione R."/>
            <person name="Hildebrand F."/>
            <person name="Pallen M.J."/>
        </authorList>
    </citation>
    <scope>NUCLEOTIDE SEQUENCE</scope>
    <source>
        <strain evidence="5">ChiGjej1B1-98</strain>
    </source>
</reference>
<evidence type="ECO:0000256" key="3">
    <source>
        <dbReference type="ARBA" id="ARBA00023163"/>
    </source>
</evidence>
<dbReference type="GO" id="GO:0003677">
    <property type="term" value="F:DNA binding"/>
    <property type="evidence" value="ECO:0007669"/>
    <property type="project" value="UniProtKB-KW"/>
</dbReference>
<keyword evidence="3" id="KW-0804">Transcription</keyword>
<dbReference type="AlphaFoldDB" id="A0A9D1YW66"/>
<evidence type="ECO:0000256" key="2">
    <source>
        <dbReference type="ARBA" id="ARBA00023125"/>
    </source>
</evidence>
<evidence type="ECO:0000313" key="6">
    <source>
        <dbReference type="Proteomes" id="UP000824005"/>
    </source>
</evidence>
<dbReference type="SMART" id="SM00895">
    <property type="entry name" value="FCD"/>
    <property type="match status" value="1"/>
</dbReference>
<organism evidence="5 6">
    <name type="scientific">Candidatus Agrococcus pullicola</name>
    <dbReference type="NCBI Taxonomy" id="2838429"/>
    <lineage>
        <taxon>Bacteria</taxon>
        <taxon>Bacillati</taxon>
        <taxon>Actinomycetota</taxon>
        <taxon>Actinomycetes</taxon>
        <taxon>Micrococcales</taxon>
        <taxon>Microbacteriaceae</taxon>
        <taxon>Agrococcus</taxon>
    </lineage>
</organism>
<dbReference type="SUPFAM" id="SSF48008">
    <property type="entry name" value="GntR ligand-binding domain-like"/>
    <property type="match status" value="1"/>
</dbReference>
<proteinExistence type="predicted"/>
<dbReference type="PANTHER" id="PTHR43537">
    <property type="entry name" value="TRANSCRIPTIONAL REGULATOR, GNTR FAMILY"/>
    <property type="match status" value="1"/>
</dbReference>
<dbReference type="InterPro" id="IPR036388">
    <property type="entry name" value="WH-like_DNA-bd_sf"/>
</dbReference>
<accession>A0A9D1YW66</accession>
<dbReference type="InterPro" id="IPR036390">
    <property type="entry name" value="WH_DNA-bd_sf"/>
</dbReference>
<dbReference type="InterPro" id="IPR011711">
    <property type="entry name" value="GntR_C"/>
</dbReference>
<dbReference type="GO" id="GO:0003700">
    <property type="term" value="F:DNA-binding transcription factor activity"/>
    <property type="evidence" value="ECO:0007669"/>
    <property type="project" value="InterPro"/>
</dbReference>
<evidence type="ECO:0000256" key="1">
    <source>
        <dbReference type="ARBA" id="ARBA00023015"/>
    </source>
</evidence>
<feature type="domain" description="HTH gntR-type" evidence="4">
    <location>
        <begin position="20"/>
        <end position="87"/>
    </location>
</feature>
<keyword evidence="2" id="KW-0238">DNA-binding</keyword>
<dbReference type="Pfam" id="PF00392">
    <property type="entry name" value="GntR"/>
    <property type="match status" value="1"/>
</dbReference>
<protein>
    <submittedName>
        <fullName evidence="5">GntR family transcriptional regulator</fullName>
    </submittedName>
</protein>
<dbReference type="Gene3D" id="1.20.120.530">
    <property type="entry name" value="GntR ligand-binding domain-like"/>
    <property type="match status" value="1"/>
</dbReference>
<dbReference type="InterPro" id="IPR008920">
    <property type="entry name" value="TF_FadR/GntR_C"/>
</dbReference>
<dbReference type="PANTHER" id="PTHR43537:SF45">
    <property type="entry name" value="GNTR FAMILY REGULATORY PROTEIN"/>
    <property type="match status" value="1"/>
</dbReference>